<evidence type="ECO:0000313" key="1">
    <source>
        <dbReference type="EMBL" id="MBX67763.1"/>
    </source>
</evidence>
<proteinExistence type="predicted"/>
<organism evidence="1">
    <name type="scientific">Rhizophora mucronata</name>
    <name type="common">Asiatic mangrove</name>
    <dbReference type="NCBI Taxonomy" id="61149"/>
    <lineage>
        <taxon>Eukaryota</taxon>
        <taxon>Viridiplantae</taxon>
        <taxon>Streptophyta</taxon>
        <taxon>Embryophyta</taxon>
        <taxon>Tracheophyta</taxon>
        <taxon>Spermatophyta</taxon>
        <taxon>Magnoliopsida</taxon>
        <taxon>eudicotyledons</taxon>
        <taxon>Gunneridae</taxon>
        <taxon>Pentapetalae</taxon>
        <taxon>rosids</taxon>
        <taxon>fabids</taxon>
        <taxon>Malpighiales</taxon>
        <taxon>Rhizophoraceae</taxon>
        <taxon>Rhizophora</taxon>
    </lineage>
</organism>
<protein>
    <submittedName>
        <fullName evidence="1">Uncharacterized protein</fullName>
    </submittedName>
</protein>
<dbReference type="EMBL" id="GGEC01087279">
    <property type="protein sequence ID" value="MBX67763.1"/>
    <property type="molecule type" value="Transcribed_RNA"/>
</dbReference>
<dbReference type="AlphaFoldDB" id="A0A2P2QLB1"/>
<reference evidence="1" key="1">
    <citation type="submission" date="2018-02" db="EMBL/GenBank/DDBJ databases">
        <title>Rhizophora mucronata_Transcriptome.</title>
        <authorList>
            <person name="Meera S.P."/>
            <person name="Sreeshan A."/>
            <person name="Augustine A."/>
        </authorList>
    </citation>
    <scope>NUCLEOTIDE SEQUENCE</scope>
    <source>
        <tissue evidence="1">Leaf</tissue>
    </source>
</reference>
<sequence>MWQFPLSICTMSNFSVLHRFVENVKSSMLTQIHHVKDIAKIGKSPAL</sequence>
<name>A0A2P2QLB1_RHIMU</name>
<accession>A0A2P2QLB1</accession>